<evidence type="ECO:0000313" key="2">
    <source>
        <dbReference type="EMBL" id="RLM85028.1"/>
    </source>
</evidence>
<dbReference type="InterPro" id="IPR002645">
    <property type="entry name" value="STAS_dom"/>
</dbReference>
<protein>
    <recommendedName>
        <fullName evidence="1">STAS domain-containing protein</fullName>
    </recommendedName>
</protein>
<evidence type="ECO:0000259" key="1">
    <source>
        <dbReference type="PROSITE" id="PS50801"/>
    </source>
</evidence>
<dbReference type="OrthoDB" id="1698235at2759"/>
<dbReference type="Pfam" id="PF01740">
    <property type="entry name" value="STAS"/>
    <property type="match status" value="1"/>
</dbReference>
<dbReference type="PROSITE" id="PS50801">
    <property type="entry name" value="STAS"/>
    <property type="match status" value="1"/>
</dbReference>
<organism evidence="2 3">
    <name type="scientific">Panicum miliaceum</name>
    <name type="common">Proso millet</name>
    <name type="synonym">Broomcorn millet</name>
    <dbReference type="NCBI Taxonomy" id="4540"/>
    <lineage>
        <taxon>Eukaryota</taxon>
        <taxon>Viridiplantae</taxon>
        <taxon>Streptophyta</taxon>
        <taxon>Embryophyta</taxon>
        <taxon>Tracheophyta</taxon>
        <taxon>Spermatophyta</taxon>
        <taxon>Magnoliopsida</taxon>
        <taxon>Liliopsida</taxon>
        <taxon>Poales</taxon>
        <taxon>Poaceae</taxon>
        <taxon>PACMAD clade</taxon>
        <taxon>Panicoideae</taxon>
        <taxon>Panicodae</taxon>
        <taxon>Paniceae</taxon>
        <taxon>Panicinae</taxon>
        <taxon>Panicum</taxon>
        <taxon>Panicum sect. Panicum</taxon>
    </lineage>
</organism>
<dbReference type="EMBL" id="PQIB02000011">
    <property type="protein sequence ID" value="RLM85028.1"/>
    <property type="molecule type" value="Genomic_DNA"/>
</dbReference>
<dbReference type="AlphaFoldDB" id="A0A3L6QNH3"/>
<dbReference type="CDD" id="cd07042">
    <property type="entry name" value="STAS_SulP_like_sulfate_transporter"/>
    <property type="match status" value="1"/>
</dbReference>
<proteinExistence type="predicted"/>
<sequence>MIYWQQQKQRLREYELNLPNSNRGLDVGRVYFVILEMSPVTYIDLSDVQALKDLHQEYKARHIQIAIANLNQQVHLLLSRSVHDAVQVCLQHLENAPSSALKLASQASGDSADSISTSKEEQQRIKQDGFFKNLWKAKNGNTEVQLLLRQNLV</sequence>
<accession>A0A3L6QNH3</accession>
<dbReference type="InterPro" id="IPR036513">
    <property type="entry name" value="STAS_dom_sf"/>
</dbReference>
<gene>
    <name evidence="2" type="ORF">C2845_PM04G11790</name>
</gene>
<feature type="domain" description="STAS" evidence="1">
    <location>
        <begin position="1"/>
        <end position="104"/>
    </location>
</feature>
<dbReference type="SUPFAM" id="SSF52091">
    <property type="entry name" value="SpoIIaa-like"/>
    <property type="match status" value="1"/>
</dbReference>
<dbReference type="STRING" id="4540.A0A3L6QNH3"/>
<keyword evidence="3" id="KW-1185">Reference proteome</keyword>
<evidence type="ECO:0000313" key="3">
    <source>
        <dbReference type="Proteomes" id="UP000275267"/>
    </source>
</evidence>
<name>A0A3L6QNH3_PANMI</name>
<comment type="caution">
    <text evidence="2">The sequence shown here is derived from an EMBL/GenBank/DDBJ whole genome shotgun (WGS) entry which is preliminary data.</text>
</comment>
<reference evidence="3" key="1">
    <citation type="journal article" date="2019" name="Nat. Commun.">
        <title>The genome of broomcorn millet.</title>
        <authorList>
            <person name="Zou C."/>
            <person name="Miki D."/>
            <person name="Li D."/>
            <person name="Tang Q."/>
            <person name="Xiao L."/>
            <person name="Rajput S."/>
            <person name="Deng P."/>
            <person name="Jia W."/>
            <person name="Huang R."/>
            <person name="Zhang M."/>
            <person name="Sun Y."/>
            <person name="Hu J."/>
            <person name="Fu X."/>
            <person name="Schnable P.S."/>
            <person name="Li F."/>
            <person name="Zhang H."/>
            <person name="Feng B."/>
            <person name="Zhu X."/>
            <person name="Liu R."/>
            <person name="Schnable J.C."/>
            <person name="Zhu J.-K."/>
            <person name="Zhang H."/>
        </authorList>
    </citation>
    <scope>NUCLEOTIDE SEQUENCE [LARGE SCALE GENOMIC DNA]</scope>
</reference>
<dbReference type="Proteomes" id="UP000275267">
    <property type="component" value="Unassembled WGS sequence"/>
</dbReference>
<dbReference type="Gene3D" id="3.30.750.24">
    <property type="entry name" value="STAS domain"/>
    <property type="match status" value="1"/>
</dbReference>